<accession>A0A2T0KJP2</accession>
<dbReference type="Proteomes" id="UP000239415">
    <property type="component" value="Unassembled WGS sequence"/>
</dbReference>
<comment type="caution">
    <text evidence="3">The sequence shown here is derived from an EMBL/GenBank/DDBJ whole genome shotgun (WGS) entry which is preliminary data.</text>
</comment>
<evidence type="ECO:0000259" key="2">
    <source>
        <dbReference type="Pfam" id="PF04167"/>
    </source>
</evidence>
<evidence type="ECO:0000313" key="3">
    <source>
        <dbReference type="EMBL" id="PRX23536.1"/>
    </source>
</evidence>
<feature type="domain" description="DUF402" evidence="2">
    <location>
        <begin position="12"/>
        <end position="151"/>
    </location>
</feature>
<dbReference type="InterPro" id="IPR007295">
    <property type="entry name" value="DUF402"/>
</dbReference>
<dbReference type="OrthoDB" id="3531052at2"/>
<evidence type="ECO:0000256" key="1">
    <source>
        <dbReference type="ARBA" id="ARBA00022801"/>
    </source>
</evidence>
<dbReference type="InterPro" id="IPR050212">
    <property type="entry name" value="Ntdp-like"/>
</dbReference>
<keyword evidence="4" id="KW-1185">Reference proteome</keyword>
<name>A0A2T0KJP2_9ACTN</name>
<dbReference type="PANTHER" id="PTHR39159">
    <property type="match status" value="1"/>
</dbReference>
<dbReference type="PANTHER" id="PTHR39159:SF1">
    <property type="entry name" value="UPF0374 PROTEIN YGAC"/>
    <property type="match status" value="1"/>
</dbReference>
<reference evidence="3 4" key="1">
    <citation type="submission" date="2018-03" db="EMBL/GenBank/DDBJ databases">
        <title>Genomic Encyclopedia of Archaeal and Bacterial Type Strains, Phase II (KMG-II): from individual species to whole genera.</title>
        <authorList>
            <person name="Goeker M."/>
        </authorList>
    </citation>
    <scope>NUCLEOTIDE SEQUENCE [LARGE SCALE GENOMIC DNA]</scope>
    <source>
        <strain evidence="3 4">DSM 43146</strain>
    </source>
</reference>
<dbReference type="Pfam" id="PF04167">
    <property type="entry name" value="DUF402"/>
    <property type="match status" value="1"/>
</dbReference>
<dbReference type="GO" id="GO:0016787">
    <property type="term" value="F:hydrolase activity"/>
    <property type="evidence" value="ECO:0007669"/>
    <property type="project" value="UniProtKB-KW"/>
</dbReference>
<evidence type="ECO:0000313" key="4">
    <source>
        <dbReference type="Proteomes" id="UP000239415"/>
    </source>
</evidence>
<dbReference type="InterPro" id="IPR035930">
    <property type="entry name" value="FomD-like_sf"/>
</dbReference>
<proteinExistence type="predicted"/>
<dbReference type="AlphaFoldDB" id="A0A2T0KJP2"/>
<protein>
    <recommendedName>
        <fullName evidence="2">DUF402 domain-containing protein</fullName>
    </recommendedName>
</protein>
<dbReference type="EMBL" id="PVMZ01000003">
    <property type="protein sequence ID" value="PRX23536.1"/>
    <property type="molecule type" value="Genomic_DNA"/>
</dbReference>
<keyword evidence="1" id="KW-0378">Hydrolase</keyword>
<gene>
    <name evidence="3" type="ORF">CLV67_103284</name>
</gene>
<sequence>MERVELVLRKYDGRPHRRVTGLKLGTDEFGTWIGTPRRTLVRYSYGWRRFEWTREDSVRLIPHDGWWMAMFLAEPSRKDVYCDITAPAEHTASRITVVDLDIDLIRYRAGHRVVIDDEDEFEEHRRRFGYPDEVVAGARAATDVLHEALTTAGEPFGAHHGVWMARLSAATGRRDRRT</sequence>
<dbReference type="RefSeq" id="WP_106316718.1">
    <property type="nucleotide sequence ID" value="NZ_BOMO01000041.1"/>
</dbReference>
<dbReference type="SUPFAM" id="SSF159234">
    <property type="entry name" value="FomD-like"/>
    <property type="match status" value="1"/>
</dbReference>
<dbReference type="Gene3D" id="2.40.380.10">
    <property type="entry name" value="FomD-like"/>
    <property type="match status" value="1"/>
</dbReference>
<organism evidence="3 4">
    <name type="scientific">Actinoplanes italicus</name>
    <dbReference type="NCBI Taxonomy" id="113567"/>
    <lineage>
        <taxon>Bacteria</taxon>
        <taxon>Bacillati</taxon>
        <taxon>Actinomycetota</taxon>
        <taxon>Actinomycetes</taxon>
        <taxon>Micromonosporales</taxon>
        <taxon>Micromonosporaceae</taxon>
        <taxon>Actinoplanes</taxon>
    </lineage>
</organism>